<gene>
    <name evidence="1" type="ORF">GA542_09850</name>
</gene>
<dbReference type="AlphaFoldDB" id="A0A6I0V808"/>
<proteinExistence type="predicted"/>
<sequence length="203" mass="22573">MTWNNDMRTICRAMLDAADNGTTHAVYVRWTAYGGFADADALLGLGSGRYMELPPDERELARERVTAGGRDLEVAAARHGGPEPTEARLTRVHGVGLELDVRTGRPEWAADPDGMPADLFLEWRAGLKTTRAARWARRHAVADVDPLWESFTETADVPKWFGRDLYGELDADTLALAAAYGWDDPRVRARLHDAVRAVTEERD</sequence>
<accession>A0A6I0V808</accession>
<reference evidence="1 2" key="1">
    <citation type="journal article" date="2019" name="Nat. Med.">
        <title>A library of human gut bacterial isolates paired with longitudinal multiomics data enables mechanistic microbiome research.</title>
        <authorList>
            <person name="Poyet M."/>
            <person name="Groussin M."/>
            <person name="Gibbons S.M."/>
            <person name="Avila-Pacheco J."/>
            <person name="Jiang X."/>
            <person name="Kearney S.M."/>
            <person name="Perrotta A.R."/>
            <person name="Berdy B."/>
            <person name="Zhao S."/>
            <person name="Lieberman T.D."/>
            <person name="Swanson P.K."/>
            <person name="Smith M."/>
            <person name="Roesemann S."/>
            <person name="Alexander J.E."/>
            <person name="Rich S.A."/>
            <person name="Livny J."/>
            <person name="Vlamakis H."/>
            <person name="Clish C."/>
            <person name="Bullock K."/>
            <person name="Deik A."/>
            <person name="Scott J."/>
            <person name="Pierce K.A."/>
            <person name="Xavier R.J."/>
            <person name="Alm E.J."/>
        </authorList>
    </citation>
    <scope>NUCLEOTIDE SEQUENCE [LARGE SCALE GENOMIC DNA]</scope>
    <source>
        <strain evidence="1 2">BIOML-A26</strain>
    </source>
</reference>
<comment type="caution">
    <text evidence="1">The sequence shown here is derived from an EMBL/GenBank/DDBJ whole genome shotgun (WGS) entry which is preliminary data.</text>
</comment>
<evidence type="ECO:0000313" key="1">
    <source>
        <dbReference type="EMBL" id="KAB6028244.1"/>
    </source>
</evidence>
<organism evidence="1 2">
    <name type="scientific">Bifidobacterium adolescentis</name>
    <dbReference type="NCBI Taxonomy" id="1680"/>
    <lineage>
        <taxon>Bacteria</taxon>
        <taxon>Bacillati</taxon>
        <taxon>Actinomycetota</taxon>
        <taxon>Actinomycetes</taxon>
        <taxon>Bifidobacteriales</taxon>
        <taxon>Bifidobacteriaceae</taxon>
        <taxon>Bifidobacterium</taxon>
    </lineage>
</organism>
<dbReference type="Proteomes" id="UP000470926">
    <property type="component" value="Unassembled WGS sequence"/>
</dbReference>
<evidence type="ECO:0000313" key="2">
    <source>
        <dbReference type="Proteomes" id="UP000470926"/>
    </source>
</evidence>
<name>A0A6I0V808_BIFAD</name>
<protein>
    <submittedName>
        <fullName evidence="1">Uncharacterized protein</fullName>
    </submittedName>
</protein>
<dbReference type="EMBL" id="WDFR01000009">
    <property type="protein sequence ID" value="KAB6028244.1"/>
    <property type="molecule type" value="Genomic_DNA"/>
</dbReference>